<keyword evidence="4" id="KW-1185">Reference proteome</keyword>
<gene>
    <name evidence="3" type="ORF">PCOR1329_LOCUS82062</name>
</gene>
<evidence type="ECO:0000313" key="4">
    <source>
        <dbReference type="Proteomes" id="UP001189429"/>
    </source>
</evidence>
<protein>
    <recommendedName>
        <fullName evidence="5">Tetratricopeptide repeat protein 38</fullName>
    </recommendedName>
</protein>
<evidence type="ECO:0008006" key="5">
    <source>
        <dbReference type="Google" id="ProtNLM"/>
    </source>
</evidence>
<reference evidence="3" key="1">
    <citation type="submission" date="2023-10" db="EMBL/GenBank/DDBJ databases">
        <authorList>
            <person name="Chen Y."/>
            <person name="Shah S."/>
            <person name="Dougan E. K."/>
            <person name="Thang M."/>
            <person name="Chan C."/>
        </authorList>
    </citation>
    <scope>NUCLEOTIDE SEQUENCE [LARGE SCALE GENOMIC DNA]</scope>
</reference>
<keyword evidence="1" id="KW-0677">Repeat</keyword>
<evidence type="ECO:0000256" key="2">
    <source>
        <dbReference type="SAM" id="MobiDB-lite"/>
    </source>
</evidence>
<accession>A0ABN9Y326</accession>
<name>A0ABN9Y326_9DINO</name>
<evidence type="ECO:0000313" key="3">
    <source>
        <dbReference type="EMBL" id="CAK0906883.1"/>
    </source>
</evidence>
<dbReference type="Proteomes" id="UP001189429">
    <property type="component" value="Unassembled WGS sequence"/>
</dbReference>
<dbReference type="PANTHER" id="PTHR47936">
    <property type="entry name" value="PPR_LONG DOMAIN-CONTAINING PROTEIN"/>
    <property type="match status" value="1"/>
</dbReference>
<dbReference type="PANTHER" id="PTHR47936:SF1">
    <property type="entry name" value="PENTATRICOPEPTIDE REPEAT-CONTAINING PROTEIN GUN1, CHLOROPLASTIC"/>
    <property type="match status" value="1"/>
</dbReference>
<feature type="region of interest" description="Disordered" evidence="2">
    <location>
        <begin position="1"/>
        <end position="26"/>
    </location>
</feature>
<feature type="compositionally biased region" description="Basic and acidic residues" evidence="2">
    <location>
        <begin position="1"/>
        <end position="10"/>
    </location>
</feature>
<comment type="caution">
    <text evidence="3">The sequence shown here is derived from an EMBL/GenBank/DDBJ whole genome shotgun (WGS) entry which is preliminary data.</text>
</comment>
<proteinExistence type="predicted"/>
<dbReference type="InterPro" id="IPR011990">
    <property type="entry name" value="TPR-like_helical_dom_sf"/>
</dbReference>
<dbReference type="EMBL" id="CAUYUJ010021761">
    <property type="protein sequence ID" value="CAK0906883.1"/>
    <property type="molecule type" value="Genomic_DNA"/>
</dbReference>
<dbReference type="Gene3D" id="1.25.40.10">
    <property type="entry name" value="Tetratricopeptide repeat domain"/>
    <property type="match status" value="1"/>
</dbReference>
<organism evidence="3 4">
    <name type="scientific">Prorocentrum cordatum</name>
    <dbReference type="NCBI Taxonomy" id="2364126"/>
    <lineage>
        <taxon>Eukaryota</taxon>
        <taxon>Sar</taxon>
        <taxon>Alveolata</taxon>
        <taxon>Dinophyceae</taxon>
        <taxon>Prorocentrales</taxon>
        <taxon>Prorocentraceae</taxon>
        <taxon>Prorocentrum</taxon>
    </lineage>
</organism>
<evidence type="ECO:0000256" key="1">
    <source>
        <dbReference type="ARBA" id="ARBA00022737"/>
    </source>
</evidence>
<sequence>MHCSTGEHVDTASPRPVPGRFRPTDRCRGQTDVVARGHGSAAEALVPSSRVRREGIRVFRFARLRVQRVRTFCGLKGFTTSSIGVARESSTSLFEAILRHSARLSYCAGISACRKGEQWQRALALLSEMWEVRLEPDLWIFLGFTLSACGKGGQWQPALALLSETWEAKLEPDVISYDAGIIACEKGVQWQRALALPSESSNPT</sequence>